<sequence>MTIYSRHASRGKVQILATYRGPGGVVSSTVTSVDNMALAAPIVDALNRISSYATVPVSMYDERGERLAHYPTTHLAALTDRNARGS</sequence>
<reference evidence="1 2" key="1">
    <citation type="submission" date="2024-09" db="EMBL/GenBank/DDBJ databases">
        <authorList>
            <person name="Sun Q."/>
            <person name="Mori K."/>
        </authorList>
    </citation>
    <scope>NUCLEOTIDE SEQUENCE [LARGE SCALE GENOMIC DNA]</scope>
    <source>
        <strain evidence="1 2">TBRC 1432</strain>
    </source>
</reference>
<keyword evidence="2" id="KW-1185">Reference proteome</keyword>
<dbReference type="RefSeq" id="WP_273943847.1">
    <property type="nucleotide sequence ID" value="NZ_CP097263.1"/>
</dbReference>
<evidence type="ECO:0000313" key="1">
    <source>
        <dbReference type="EMBL" id="MFC0548444.1"/>
    </source>
</evidence>
<evidence type="ECO:0000313" key="2">
    <source>
        <dbReference type="Proteomes" id="UP001589810"/>
    </source>
</evidence>
<gene>
    <name evidence="1" type="ORF">ACFFH7_43540</name>
</gene>
<accession>A0ABV6N7P3</accession>
<comment type="caution">
    <text evidence="1">The sequence shown here is derived from an EMBL/GenBank/DDBJ whole genome shotgun (WGS) entry which is preliminary data.</text>
</comment>
<dbReference type="Proteomes" id="UP001589810">
    <property type="component" value="Unassembled WGS sequence"/>
</dbReference>
<dbReference type="EMBL" id="JBHLUD010000016">
    <property type="protein sequence ID" value="MFC0548444.1"/>
    <property type="molecule type" value="Genomic_DNA"/>
</dbReference>
<name>A0ABV6N7P3_9PSEU</name>
<protein>
    <submittedName>
        <fullName evidence="1">Uncharacterized protein</fullName>
    </submittedName>
</protein>
<organism evidence="1 2">
    <name type="scientific">Kutzneria chonburiensis</name>
    <dbReference type="NCBI Taxonomy" id="1483604"/>
    <lineage>
        <taxon>Bacteria</taxon>
        <taxon>Bacillati</taxon>
        <taxon>Actinomycetota</taxon>
        <taxon>Actinomycetes</taxon>
        <taxon>Pseudonocardiales</taxon>
        <taxon>Pseudonocardiaceae</taxon>
        <taxon>Kutzneria</taxon>
    </lineage>
</organism>
<proteinExistence type="predicted"/>